<dbReference type="Pfam" id="PF09243">
    <property type="entry name" value="Rsm22"/>
    <property type="match status" value="1"/>
</dbReference>
<dbReference type="EMBL" id="BOMN01000024">
    <property type="protein sequence ID" value="GIE18988.1"/>
    <property type="molecule type" value="Genomic_DNA"/>
</dbReference>
<comment type="caution">
    <text evidence="5">The sequence shown here is derived from an EMBL/GenBank/DDBJ whole genome shotgun (WGS) entry which is preliminary data.</text>
</comment>
<name>A0ABQ3ZK97_9ACTN</name>
<keyword evidence="4" id="KW-0411">Iron-sulfur</keyword>
<dbReference type="PANTHER" id="PTHR13184">
    <property type="entry name" value="37S RIBOSOMAL PROTEIN S22"/>
    <property type="match status" value="1"/>
</dbReference>
<dbReference type="GO" id="GO:0032259">
    <property type="term" value="P:methylation"/>
    <property type="evidence" value="ECO:0007669"/>
    <property type="project" value="UniProtKB-KW"/>
</dbReference>
<keyword evidence="6" id="KW-1185">Reference proteome</keyword>
<keyword evidence="1" id="KW-0479">Metal-binding</keyword>
<keyword evidence="2" id="KW-0809">Transit peptide</keyword>
<proteinExistence type="predicted"/>
<reference evidence="5 6" key="1">
    <citation type="submission" date="2021-01" db="EMBL/GenBank/DDBJ databases">
        <title>Whole genome shotgun sequence of Actinoplanes humidus NBRC 14915.</title>
        <authorList>
            <person name="Komaki H."/>
            <person name="Tamura T."/>
        </authorList>
    </citation>
    <scope>NUCLEOTIDE SEQUENCE [LARGE SCALE GENOMIC DNA]</scope>
    <source>
        <strain evidence="5 6">NBRC 14915</strain>
    </source>
</reference>
<evidence type="ECO:0000256" key="2">
    <source>
        <dbReference type="ARBA" id="ARBA00022946"/>
    </source>
</evidence>
<evidence type="ECO:0000313" key="5">
    <source>
        <dbReference type="EMBL" id="GIE18988.1"/>
    </source>
</evidence>
<evidence type="ECO:0000256" key="4">
    <source>
        <dbReference type="ARBA" id="ARBA00023014"/>
    </source>
</evidence>
<dbReference type="Gene3D" id="3.40.50.150">
    <property type="entry name" value="Vaccinia Virus protein VP39"/>
    <property type="match status" value="1"/>
</dbReference>
<protein>
    <submittedName>
        <fullName evidence="5">rRNA methyltransferase</fullName>
    </submittedName>
</protein>
<keyword evidence="5" id="KW-0808">Transferase</keyword>
<sequence>MSFELPSDLRAGLVAESGRASEDRMSSSVERLIEAYRSGKPATAPILATDTDVAAYAAYRMPATFAAVRTALEQVVRAYPTFEPRTQLDVGGGTGAAAWAATDAFPDLAEVTVLDQVKEALAVGRRLLPQAAWQQWQAEAAGELPAADLVTISYVLGELGEKARTELLGRAMRAASGLLLVIEPGTPAGYARILDARQAMLDHGLAIVAPCPHQGACPLTATRGDWCHFSARVNRSALHRRLKNAQLGHEDEKFSFVAGAPAPVLHPPDGRVLRHPQFRKGMVTMQLCDADGSVRTQVVSKKAGDLYRVARDVEWGDDWFSAPSQLP</sequence>
<dbReference type="RefSeq" id="WP_203836241.1">
    <property type="nucleotide sequence ID" value="NZ_BAAATV010000005.1"/>
</dbReference>
<dbReference type="InterPro" id="IPR015324">
    <property type="entry name" value="Ribosomal_Rsm22-like"/>
</dbReference>
<keyword evidence="5" id="KW-0489">Methyltransferase</keyword>
<evidence type="ECO:0000313" key="6">
    <source>
        <dbReference type="Proteomes" id="UP000603200"/>
    </source>
</evidence>
<evidence type="ECO:0000256" key="3">
    <source>
        <dbReference type="ARBA" id="ARBA00023004"/>
    </source>
</evidence>
<accession>A0ABQ3ZK97</accession>
<dbReference type="SUPFAM" id="SSF53335">
    <property type="entry name" value="S-adenosyl-L-methionine-dependent methyltransferases"/>
    <property type="match status" value="1"/>
</dbReference>
<keyword evidence="3" id="KW-0408">Iron</keyword>
<dbReference type="GO" id="GO:0008168">
    <property type="term" value="F:methyltransferase activity"/>
    <property type="evidence" value="ECO:0007669"/>
    <property type="project" value="UniProtKB-KW"/>
</dbReference>
<dbReference type="InterPro" id="IPR052571">
    <property type="entry name" value="Mt_RNA_Methyltransferase"/>
</dbReference>
<organism evidence="5 6">
    <name type="scientific">Winogradskya humida</name>
    <dbReference type="NCBI Taxonomy" id="113566"/>
    <lineage>
        <taxon>Bacteria</taxon>
        <taxon>Bacillati</taxon>
        <taxon>Actinomycetota</taxon>
        <taxon>Actinomycetes</taxon>
        <taxon>Micromonosporales</taxon>
        <taxon>Micromonosporaceae</taxon>
        <taxon>Winogradskya</taxon>
    </lineage>
</organism>
<dbReference type="InterPro" id="IPR029063">
    <property type="entry name" value="SAM-dependent_MTases_sf"/>
</dbReference>
<dbReference type="Proteomes" id="UP000603200">
    <property type="component" value="Unassembled WGS sequence"/>
</dbReference>
<evidence type="ECO:0000256" key="1">
    <source>
        <dbReference type="ARBA" id="ARBA00022723"/>
    </source>
</evidence>
<gene>
    <name evidence="5" type="ORF">Ahu01nite_020900</name>
</gene>
<dbReference type="PANTHER" id="PTHR13184:SF5">
    <property type="entry name" value="METHYLTRANSFERASE-LIKE PROTEIN 17, MITOCHONDRIAL"/>
    <property type="match status" value="1"/>
</dbReference>